<accession>A0ABQ4F3X6</accession>
<evidence type="ECO:0008006" key="4">
    <source>
        <dbReference type="Google" id="ProtNLM"/>
    </source>
</evidence>
<organism evidence="2 3">
    <name type="scientific">Plantactinospora mayteni</name>
    <dbReference type="NCBI Taxonomy" id="566021"/>
    <lineage>
        <taxon>Bacteria</taxon>
        <taxon>Bacillati</taxon>
        <taxon>Actinomycetota</taxon>
        <taxon>Actinomycetes</taxon>
        <taxon>Micromonosporales</taxon>
        <taxon>Micromonosporaceae</taxon>
        <taxon>Plantactinospora</taxon>
    </lineage>
</organism>
<evidence type="ECO:0000313" key="2">
    <source>
        <dbReference type="EMBL" id="GIH01620.1"/>
    </source>
</evidence>
<feature type="compositionally biased region" description="Low complexity" evidence="1">
    <location>
        <begin position="7"/>
        <end position="20"/>
    </location>
</feature>
<dbReference type="SUPFAM" id="SSF48371">
    <property type="entry name" value="ARM repeat"/>
    <property type="match status" value="1"/>
</dbReference>
<dbReference type="RefSeq" id="WP_203862862.1">
    <property type="nucleotide sequence ID" value="NZ_BAAAZQ010000044.1"/>
</dbReference>
<proteinExistence type="predicted"/>
<feature type="region of interest" description="Disordered" evidence="1">
    <location>
        <begin position="1"/>
        <end position="64"/>
    </location>
</feature>
<protein>
    <recommendedName>
        <fullName evidence="4">HEAT repeat domain-containing protein</fullName>
    </recommendedName>
</protein>
<keyword evidence="3" id="KW-1185">Reference proteome</keyword>
<gene>
    <name evidence="2" type="ORF">Pma05_81920</name>
</gene>
<reference evidence="2 3" key="1">
    <citation type="submission" date="2021-01" db="EMBL/GenBank/DDBJ databases">
        <title>Whole genome shotgun sequence of Plantactinospora mayteni NBRC 109088.</title>
        <authorList>
            <person name="Komaki H."/>
            <person name="Tamura T."/>
        </authorList>
    </citation>
    <scope>NUCLEOTIDE SEQUENCE [LARGE SCALE GENOMIC DNA]</scope>
    <source>
        <strain evidence="2 3">NBRC 109088</strain>
    </source>
</reference>
<name>A0ABQ4F3X6_9ACTN</name>
<dbReference type="Proteomes" id="UP000621500">
    <property type="component" value="Unassembled WGS sequence"/>
</dbReference>
<evidence type="ECO:0000256" key="1">
    <source>
        <dbReference type="SAM" id="MobiDB-lite"/>
    </source>
</evidence>
<comment type="caution">
    <text evidence="2">The sequence shown here is derived from an EMBL/GenBank/DDBJ whole genome shotgun (WGS) entry which is preliminary data.</text>
</comment>
<dbReference type="InterPro" id="IPR016024">
    <property type="entry name" value="ARM-type_fold"/>
</dbReference>
<dbReference type="EMBL" id="BONX01000077">
    <property type="protein sequence ID" value="GIH01620.1"/>
    <property type="molecule type" value="Genomic_DNA"/>
</dbReference>
<evidence type="ECO:0000313" key="3">
    <source>
        <dbReference type="Proteomes" id="UP000621500"/>
    </source>
</evidence>
<sequence length="728" mass="81492">MNEDPLSSNGASAPSASAEAELQDDPVPQLAAVSEAPAQPIDDRDTSDSEPDETIEPDSLWMDPQVGEELYGDQFAGSSYADINAHGPAAFGDNNTVYVTYEGQPPAKPIIRHLPAVPDLLKVYAYSAADEPLAAVLNHRSTACLTGLSNTGRFSTACAALARHHRADRVREVLLPADVEPDVIVRDPDCIAEDHGYVLRLAGDRHVTVMRRLADTFRQRSASLLLITDDDFRAKVRHSAEVRHQRPLPREVFRHHLRHLLYERWHLTSAQGEQQIDWYLQTTELGEALDATNGPREAVAIASAIAKRHPVDESAMKEILALSQPRRREHAADILRSRRAEADRRHRRADQHERAFRMSYAVFHRLPLHCVFEAADLLLEQIDGEANRPEWGRMALQHPVIELLGPLREDWQEGQERAQSRGGASRLAWLRDPKMRGAIIDVAWHDFDSTRPALLKWLKTMAASDDDLVRRATAQVAGLLAHHDFDRVCRDLIDGWAASPRPRLRQAAAWAIVTADFGGHVTQRVRKKVREWANGRLNHHRDAAALVYASGLQQPDLSWSLADLRRIAEDRMQQNMGSVAEAVSQLYATDRTHQIISELADWAQAPPLQRHAANALLALAGKSTYESRGAPDLLERLAARDVDGIALARIWRVALLIRQTSPAGWTVLGDWLAHADLDDNLRKPAGEMVSELAGDATVRRRMRFYLARHPKFCNEGLPGWIELAMRDR</sequence>